<reference evidence="1" key="2">
    <citation type="journal article" date="2015" name="Fish Shellfish Immunol.">
        <title>Early steps in the European eel (Anguilla anguilla)-Vibrio vulnificus interaction in the gills: Role of the RtxA13 toxin.</title>
        <authorList>
            <person name="Callol A."/>
            <person name="Pajuelo D."/>
            <person name="Ebbesson L."/>
            <person name="Teles M."/>
            <person name="MacKenzie S."/>
            <person name="Amaro C."/>
        </authorList>
    </citation>
    <scope>NUCLEOTIDE SEQUENCE</scope>
</reference>
<organism evidence="1">
    <name type="scientific">Anguilla anguilla</name>
    <name type="common">European freshwater eel</name>
    <name type="synonym">Muraena anguilla</name>
    <dbReference type="NCBI Taxonomy" id="7936"/>
    <lineage>
        <taxon>Eukaryota</taxon>
        <taxon>Metazoa</taxon>
        <taxon>Chordata</taxon>
        <taxon>Craniata</taxon>
        <taxon>Vertebrata</taxon>
        <taxon>Euteleostomi</taxon>
        <taxon>Actinopterygii</taxon>
        <taxon>Neopterygii</taxon>
        <taxon>Teleostei</taxon>
        <taxon>Anguilliformes</taxon>
        <taxon>Anguillidae</taxon>
        <taxon>Anguilla</taxon>
    </lineage>
</organism>
<evidence type="ECO:0000313" key="1">
    <source>
        <dbReference type="EMBL" id="JAI08575.1"/>
    </source>
</evidence>
<dbReference type="EMBL" id="GBXM01000003">
    <property type="protein sequence ID" value="JAI08575.1"/>
    <property type="molecule type" value="Transcribed_RNA"/>
</dbReference>
<dbReference type="AlphaFoldDB" id="A0A0E9Y0Z6"/>
<sequence length="49" mass="5900">MSVCSGCQTNRHQEKEQALRSAKRLIYYYFVKSAWVHHKNLRMQECINI</sequence>
<name>A0A0E9Y0Z6_ANGAN</name>
<accession>A0A0E9Y0Z6</accession>
<protein>
    <submittedName>
        <fullName evidence="1">Uncharacterized protein</fullName>
    </submittedName>
</protein>
<reference evidence="1" key="1">
    <citation type="submission" date="2014-11" db="EMBL/GenBank/DDBJ databases">
        <authorList>
            <person name="Amaro Gonzalez C."/>
        </authorList>
    </citation>
    <scope>NUCLEOTIDE SEQUENCE</scope>
</reference>
<proteinExistence type="predicted"/>